<evidence type="ECO:0000313" key="3">
    <source>
        <dbReference type="Proteomes" id="UP000030949"/>
    </source>
</evidence>
<feature type="region of interest" description="Disordered" evidence="1">
    <location>
        <begin position="1"/>
        <end position="26"/>
    </location>
</feature>
<organism evidence="2 3">
    <name type="scientific">Pseudomonas frederiksbergensis</name>
    <dbReference type="NCBI Taxonomy" id="104087"/>
    <lineage>
        <taxon>Bacteria</taxon>
        <taxon>Pseudomonadati</taxon>
        <taxon>Pseudomonadota</taxon>
        <taxon>Gammaproteobacteria</taxon>
        <taxon>Pseudomonadales</taxon>
        <taxon>Pseudomonadaceae</taxon>
        <taxon>Pseudomonas</taxon>
    </lineage>
</organism>
<accession>A0A0B1YRU0</accession>
<dbReference type="AlphaFoldDB" id="A0A0B1YRU0"/>
<evidence type="ECO:0000313" key="2">
    <source>
        <dbReference type="EMBL" id="KHK61444.1"/>
    </source>
</evidence>
<evidence type="ECO:0000256" key="1">
    <source>
        <dbReference type="SAM" id="MobiDB-lite"/>
    </source>
</evidence>
<reference evidence="3" key="1">
    <citation type="submission" date="2015-03" db="EMBL/GenBank/DDBJ databases">
        <title>Pseudomonas frederiksbergensis hydrocarbon degrader.</title>
        <authorList>
            <person name="Brown L.M."/>
            <person name="Ruiz O.N."/>
            <person name="Mueller S."/>
            <person name="Gunasekera T.S."/>
        </authorList>
    </citation>
    <scope>NUCLEOTIDE SEQUENCE [LARGE SCALE GENOMIC DNA]</scope>
    <source>
        <strain evidence="3">SI8</strain>
    </source>
</reference>
<dbReference type="Proteomes" id="UP000030949">
    <property type="component" value="Unassembled WGS sequence"/>
</dbReference>
<gene>
    <name evidence="2" type="ORF">JZ00_28665</name>
</gene>
<proteinExistence type="predicted"/>
<dbReference type="RefSeq" id="WP_039594464.1">
    <property type="nucleotide sequence ID" value="NZ_JQGJ02000030.1"/>
</dbReference>
<sequence length="308" mass="33166">MTLLIGGRRVAKPDDEPKASSSVDPGDYEEAALAQQLTEALQSKGMLEQAHLVVALGLFSEYVRQPKEESFTSIEALAIHLLERQQAKSPLTPDHEAVPVFGKAFEALRNGGTLSQVAVGGQKRVFQLDAHPDIFMAVAKDSSKDQEVARQARLMKDLPASGVRSLTVSEVFEHDGRKAFFSKKVEGAEGARILSGVSTMQQLTLAKSTLVSALKKKGVFTDSTKLAVTVSDLEAIREYATEKPSFTWDLQCIVESTTGHLIIHDPSRTDGPSAGAAAAQREAKALKDLAMVASVLKEQLAKLSAVKK</sequence>
<comment type="caution">
    <text evidence="2">The sequence shown here is derived from an EMBL/GenBank/DDBJ whole genome shotgun (WGS) entry which is preliminary data.</text>
</comment>
<protein>
    <submittedName>
        <fullName evidence="2">Uncharacterized protein</fullName>
    </submittedName>
</protein>
<name>A0A0B1YRU0_9PSED</name>
<dbReference type="EMBL" id="JQGJ01000033">
    <property type="protein sequence ID" value="KHK61444.1"/>
    <property type="molecule type" value="Genomic_DNA"/>
</dbReference>